<proteinExistence type="predicted"/>
<name>A0ABX5EIN0_9MICO</name>
<feature type="region of interest" description="Disordered" evidence="1">
    <location>
        <begin position="1"/>
        <end position="28"/>
    </location>
</feature>
<dbReference type="RefSeq" id="WP_243400797.1">
    <property type="nucleotide sequence ID" value="NZ_PVTX01000001.1"/>
</dbReference>
<evidence type="ECO:0000256" key="1">
    <source>
        <dbReference type="SAM" id="MobiDB-lite"/>
    </source>
</evidence>
<organism evidence="2 3">
    <name type="scientific">Isoptericola halotolerans</name>
    <dbReference type="NCBI Taxonomy" id="300560"/>
    <lineage>
        <taxon>Bacteria</taxon>
        <taxon>Bacillati</taxon>
        <taxon>Actinomycetota</taxon>
        <taxon>Actinomycetes</taxon>
        <taxon>Micrococcales</taxon>
        <taxon>Promicromonosporaceae</taxon>
        <taxon>Isoptericola</taxon>
    </lineage>
</organism>
<keyword evidence="3" id="KW-1185">Reference proteome</keyword>
<gene>
    <name evidence="2" type="ORF">BCL65_101473</name>
</gene>
<reference evidence="2 3" key="1">
    <citation type="submission" date="2018-03" db="EMBL/GenBank/DDBJ databases">
        <title>Comparative analysis of microorganisms from saline springs in Andes Mountain Range, Colombia.</title>
        <authorList>
            <person name="Rubin E."/>
        </authorList>
    </citation>
    <scope>NUCLEOTIDE SEQUENCE [LARGE SCALE GENOMIC DNA]</scope>
    <source>
        <strain evidence="2 3">CG 23</strain>
    </source>
</reference>
<evidence type="ECO:0000313" key="2">
    <source>
        <dbReference type="EMBL" id="PRZ10328.1"/>
    </source>
</evidence>
<comment type="caution">
    <text evidence="2">The sequence shown here is derived from an EMBL/GenBank/DDBJ whole genome shotgun (WGS) entry which is preliminary data.</text>
</comment>
<dbReference type="EMBL" id="PVTX01000001">
    <property type="protein sequence ID" value="PRZ10328.1"/>
    <property type="molecule type" value="Genomic_DNA"/>
</dbReference>
<accession>A0ABX5EIN0</accession>
<dbReference type="Proteomes" id="UP000239895">
    <property type="component" value="Unassembled WGS sequence"/>
</dbReference>
<protein>
    <submittedName>
        <fullName evidence="2">Uncharacterized protein</fullName>
    </submittedName>
</protein>
<evidence type="ECO:0000313" key="3">
    <source>
        <dbReference type="Proteomes" id="UP000239895"/>
    </source>
</evidence>
<sequence length="220" mass="23646">MDDVGREAGQGRAGRPRSGRPGPPDPVDARLARFSGVVGEVVDPLIWGLDLEDEALTGYDDETDPTSDRFVRSYRTFARESFEVETLRTPVAADAVEDVVRAAASGALVAPLHADIASPVEPDTTQTPHGTSDFADDFADYRSAMRSIVTEVDAVPLESAELTVDGTSRPATRVRVRDVTAVHVSLPGRDLVVTGPADLVDRVDVVTRPIRSLLHPPGRR</sequence>